<dbReference type="Gene3D" id="2.60.120.200">
    <property type="match status" value="1"/>
</dbReference>
<dbReference type="VEuPathDB" id="VectorBase:HLOH_045275"/>
<keyword evidence="1" id="KW-0812">Transmembrane</keyword>
<dbReference type="SUPFAM" id="SSF49899">
    <property type="entry name" value="Concanavalin A-like lectins/glucanases"/>
    <property type="match status" value="1"/>
</dbReference>
<comment type="caution">
    <text evidence="3">The sequence shown here is derived from an EMBL/GenBank/DDBJ whole genome shotgun (WGS) entry which is preliminary data.</text>
</comment>
<dbReference type="InterPro" id="IPR001791">
    <property type="entry name" value="Laminin_G"/>
</dbReference>
<dbReference type="InterPro" id="IPR013320">
    <property type="entry name" value="ConA-like_dom_sf"/>
</dbReference>
<sequence length="88" mass="9833">MAADSACSTGRNYRVDLLNDGRWHRLTLALQTNRIELHLDGVPSITKRLFSMETGIEYLVGGSYAPPLLFLAACVLMLVPWTLVRVSR</sequence>
<evidence type="ECO:0000259" key="2">
    <source>
        <dbReference type="Pfam" id="PF02210"/>
    </source>
</evidence>
<gene>
    <name evidence="3" type="ORF">HPB48_012771</name>
</gene>
<keyword evidence="1" id="KW-0472">Membrane</keyword>
<dbReference type="OrthoDB" id="26719at2759"/>
<evidence type="ECO:0000313" key="3">
    <source>
        <dbReference type="EMBL" id="KAH9369126.1"/>
    </source>
</evidence>
<dbReference type="AlphaFoldDB" id="A0A9J6FSF2"/>
<dbReference type="EMBL" id="JABSTR010000004">
    <property type="protein sequence ID" value="KAH9369126.1"/>
    <property type="molecule type" value="Genomic_DNA"/>
</dbReference>
<name>A0A9J6FSF2_HAELO</name>
<dbReference type="Pfam" id="PF02210">
    <property type="entry name" value="Laminin_G_2"/>
    <property type="match status" value="1"/>
</dbReference>
<keyword evidence="1" id="KW-1133">Transmembrane helix</keyword>
<accession>A0A9J6FSF2</accession>
<protein>
    <recommendedName>
        <fullName evidence="2">Laminin G domain-containing protein</fullName>
    </recommendedName>
</protein>
<feature type="transmembrane region" description="Helical" evidence="1">
    <location>
        <begin position="64"/>
        <end position="84"/>
    </location>
</feature>
<feature type="domain" description="Laminin G" evidence="2">
    <location>
        <begin position="17"/>
        <end position="63"/>
    </location>
</feature>
<keyword evidence="4" id="KW-1185">Reference proteome</keyword>
<evidence type="ECO:0000313" key="4">
    <source>
        <dbReference type="Proteomes" id="UP000821853"/>
    </source>
</evidence>
<proteinExistence type="predicted"/>
<evidence type="ECO:0000256" key="1">
    <source>
        <dbReference type="SAM" id="Phobius"/>
    </source>
</evidence>
<dbReference type="Proteomes" id="UP000821853">
    <property type="component" value="Chromosome 2"/>
</dbReference>
<organism evidence="3 4">
    <name type="scientific">Haemaphysalis longicornis</name>
    <name type="common">Bush tick</name>
    <dbReference type="NCBI Taxonomy" id="44386"/>
    <lineage>
        <taxon>Eukaryota</taxon>
        <taxon>Metazoa</taxon>
        <taxon>Ecdysozoa</taxon>
        <taxon>Arthropoda</taxon>
        <taxon>Chelicerata</taxon>
        <taxon>Arachnida</taxon>
        <taxon>Acari</taxon>
        <taxon>Parasitiformes</taxon>
        <taxon>Ixodida</taxon>
        <taxon>Ixodoidea</taxon>
        <taxon>Ixodidae</taxon>
        <taxon>Haemaphysalinae</taxon>
        <taxon>Haemaphysalis</taxon>
    </lineage>
</organism>
<reference evidence="3 4" key="1">
    <citation type="journal article" date="2020" name="Cell">
        <title>Large-Scale Comparative Analyses of Tick Genomes Elucidate Their Genetic Diversity and Vector Capacities.</title>
        <authorList>
            <consortium name="Tick Genome and Microbiome Consortium (TIGMIC)"/>
            <person name="Jia N."/>
            <person name="Wang J."/>
            <person name="Shi W."/>
            <person name="Du L."/>
            <person name="Sun Y."/>
            <person name="Zhan W."/>
            <person name="Jiang J.F."/>
            <person name="Wang Q."/>
            <person name="Zhang B."/>
            <person name="Ji P."/>
            <person name="Bell-Sakyi L."/>
            <person name="Cui X.M."/>
            <person name="Yuan T.T."/>
            <person name="Jiang B.G."/>
            <person name="Yang W.F."/>
            <person name="Lam T.T."/>
            <person name="Chang Q.C."/>
            <person name="Ding S.J."/>
            <person name="Wang X.J."/>
            <person name="Zhu J.G."/>
            <person name="Ruan X.D."/>
            <person name="Zhao L."/>
            <person name="Wei J.T."/>
            <person name="Ye R.Z."/>
            <person name="Que T.C."/>
            <person name="Du C.H."/>
            <person name="Zhou Y.H."/>
            <person name="Cheng J.X."/>
            <person name="Dai P.F."/>
            <person name="Guo W.B."/>
            <person name="Han X.H."/>
            <person name="Huang E.J."/>
            <person name="Li L.F."/>
            <person name="Wei W."/>
            <person name="Gao Y.C."/>
            <person name="Liu J.Z."/>
            <person name="Shao H.Z."/>
            <person name="Wang X."/>
            <person name="Wang C.C."/>
            <person name="Yang T.C."/>
            <person name="Huo Q.B."/>
            <person name="Li W."/>
            <person name="Chen H.Y."/>
            <person name="Chen S.E."/>
            <person name="Zhou L.G."/>
            <person name="Ni X.B."/>
            <person name="Tian J.H."/>
            <person name="Sheng Y."/>
            <person name="Liu T."/>
            <person name="Pan Y.S."/>
            <person name="Xia L.Y."/>
            <person name="Li J."/>
            <person name="Zhao F."/>
            <person name="Cao W.C."/>
        </authorList>
    </citation>
    <scope>NUCLEOTIDE SEQUENCE [LARGE SCALE GENOMIC DNA]</scope>
    <source>
        <strain evidence="3">HaeL-2018</strain>
    </source>
</reference>